<dbReference type="STRING" id="373668.SAMN05421786_1011245"/>
<protein>
    <submittedName>
        <fullName evidence="2">Helix-turn-helix domain-containing protein</fullName>
    </submittedName>
</protein>
<gene>
    <name evidence="2" type="ORF">SAMN05421786_1011245</name>
</gene>
<evidence type="ECO:0000259" key="1">
    <source>
        <dbReference type="Pfam" id="PF12728"/>
    </source>
</evidence>
<feature type="domain" description="Helix-turn-helix" evidence="1">
    <location>
        <begin position="41"/>
        <end position="90"/>
    </location>
</feature>
<evidence type="ECO:0000313" key="3">
    <source>
        <dbReference type="Proteomes" id="UP000186744"/>
    </source>
</evidence>
<evidence type="ECO:0000313" key="2">
    <source>
        <dbReference type="EMBL" id="SIS72286.1"/>
    </source>
</evidence>
<dbReference type="InterPro" id="IPR009061">
    <property type="entry name" value="DNA-bd_dom_put_sf"/>
</dbReference>
<dbReference type="RefSeq" id="WP_076550715.1">
    <property type="nucleotide sequence ID" value="NZ_FTOL01000001.1"/>
</dbReference>
<dbReference type="PANTHER" id="PTHR34585">
    <property type="match status" value="1"/>
</dbReference>
<proteinExistence type="predicted"/>
<dbReference type="AlphaFoldDB" id="A0A1N7LES1"/>
<dbReference type="Pfam" id="PF12728">
    <property type="entry name" value="HTH_17"/>
    <property type="match status" value="1"/>
</dbReference>
<accession>A0A1N7LES1</accession>
<dbReference type="InterPro" id="IPR041657">
    <property type="entry name" value="HTH_17"/>
</dbReference>
<keyword evidence="3" id="KW-1185">Reference proteome</keyword>
<dbReference type="OrthoDB" id="961769at2"/>
<sequence>MQSIKNATDEILSRLKDINAIKKNIQQISKYLRPSHQEEKYLTGVEVSRLLHISRRTLQQYRDDSMLPFVKIQGKILYKESDILNLLDNNYKGK</sequence>
<name>A0A1N7LES1_9FLAO</name>
<dbReference type="EMBL" id="FTOL01000001">
    <property type="protein sequence ID" value="SIS72286.1"/>
    <property type="molecule type" value="Genomic_DNA"/>
</dbReference>
<dbReference type="PANTHER" id="PTHR34585:SF22">
    <property type="entry name" value="HELIX-TURN-HELIX DOMAIN-CONTAINING PROTEIN"/>
    <property type="match status" value="1"/>
</dbReference>
<dbReference type="Proteomes" id="UP000186744">
    <property type="component" value="Unassembled WGS sequence"/>
</dbReference>
<reference evidence="3" key="1">
    <citation type="submission" date="2017-01" db="EMBL/GenBank/DDBJ databases">
        <authorList>
            <person name="Varghese N."/>
            <person name="Submissions S."/>
        </authorList>
    </citation>
    <scope>NUCLEOTIDE SEQUENCE [LARGE SCALE GENOMIC DNA]</scope>
    <source>
        <strain evidence="3">DSM 18017</strain>
    </source>
</reference>
<organism evidence="2 3">
    <name type="scientific">Chryseobacterium ureilyticum</name>
    <dbReference type="NCBI Taxonomy" id="373668"/>
    <lineage>
        <taxon>Bacteria</taxon>
        <taxon>Pseudomonadati</taxon>
        <taxon>Bacteroidota</taxon>
        <taxon>Flavobacteriia</taxon>
        <taxon>Flavobacteriales</taxon>
        <taxon>Weeksellaceae</taxon>
        <taxon>Chryseobacterium group</taxon>
        <taxon>Chryseobacterium</taxon>
    </lineage>
</organism>
<dbReference type="SUPFAM" id="SSF46955">
    <property type="entry name" value="Putative DNA-binding domain"/>
    <property type="match status" value="1"/>
</dbReference>